<feature type="transmembrane region" description="Helical" evidence="6">
    <location>
        <begin position="270"/>
        <end position="303"/>
    </location>
</feature>
<keyword evidence="5 6" id="KW-0472">Membrane</keyword>
<gene>
    <name evidence="7" type="ORF">SAMN04487864_11320</name>
</gene>
<feature type="transmembrane region" description="Helical" evidence="6">
    <location>
        <begin position="443"/>
        <end position="463"/>
    </location>
</feature>
<feature type="transmembrane region" description="Helical" evidence="6">
    <location>
        <begin position="36"/>
        <end position="63"/>
    </location>
</feature>
<feature type="transmembrane region" description="Helical" evidence="6">
    <location>
        <begin position="213"/>
        <end position="236"/>
    </location>
</feature>
<feature type="transmembrane region" description="Helical" evidence="6">
    <location>
        <begin position="362"/>
        <end position="381"/>
    </location>
</feature>
<name>A0A1G6NDK2_9FIRM</name>
<evidence type="ECO:0000256" key="2">
    <source>
        <dbReference type="ARBA" id="ARBA00007349"/>
    </source>
</evidence>
<protein>
    <submittedName>
        <fullName evidence="7">Divalent anion:Na+ symporter, DASS family</fullName>
    </submittedName>
</protein>
<dbReference type="PANTHER" id="PTHR42826">
    <property type="entry name" value="DICARBOXYLATE TRANSPORTER 2.1, CHLOROPLASTIC"/>
    <property type="match status" value="1"/>
</dbReference>
<sequence length="469" mass="50189">MLKSNFQKGMFTILVGIVLWFFPVPAGLKPEAWHMFAIFVATIIGFILHPIPIGGVALIAVGLTGFLKVLKPAEALSGFGNATIWLIVGAYMFAKGFIKTGLGRRIAYVIMSQIATSSLKLGYSLAITDFIVSPATPSNTARGGGILYPIVRSLCTAFQSEPDDGTRKRIGNYLMLSTFECDCITSSLFLTSVAPNLLVAKLAKDVTGLDITWGTYALATILPGIIALIITPYLVYKLATPELTQTPEAPQLAKDELQKMGPMSSAETTVLIAFLAALAMWATTSFTGLNATMIALVCIGFMLVRGALEWNDIITEKGAWDTLVWMGGLMSLATGLAKLGFVKWIATGISGSLKGIDPMTTLLILCLINMYVHYAFASLSAHVSAVYAAFLAVAVAAGAPPMLSAIALGVETGIMGCLTHYATGPAPIYFGSGYITQPEWWKVGFVCSILFLICFLGIGPMWWKMVGLW</sequence>
<evidence type="ECO:0000256" key="3">
    <source>
        <dbReference type="ARBA" id="ARBA00022692"/>
    </source>
</evidence>
<dbReference type="Pfam" id="PF00939">
    <property type="entry name" value="Na_sulph_symp"/>
    <property type="match status" value="1"/>
</dbReference>
<accession>A0A1G6NDK2</accession>
<dbReference type="GO" id="GO:0016020">
    <property type="term" value="C:membrane"/>
    <property type="evidence" value="ECO:0007669"/>
    <property type="project" value="UniProtKB-SubCell"/>
</dbReference>
<dbReference type="RefSeq" id="WP_176760515.1">
    <property type="nucleotide sequence ID" value="NZ_FMYW01000013.1"/>
</dbReference>
<dbReference type="GO" id="GO:0022857">
    <property type="term" value="F:transmembrane transporter activity"/>
    <property type="evidence" value="ECO:0007669"/>
    <property type="project" value="InterPro"/>
</dbReference>
<dbReference type="EMBL" id="FMYW01000013">
    <property type="protein sequence ID" value="SDC65275.1"/>
    <property type="molecule type" value="Genomic_DNA"/>
</dbReference>
<proteinExistence type="inferred from homology"/>
<evidence type="ECO:0000313" key="8">
    <source>
        <dbReference type="Proteomes" id="UP000198943"/>
    </source>
</evidence>
<evidence type="ECO:0000313" key="7">
    <source>
        <dbReference type="EMBL" id="SDC65275.1"/>
    </source>
</evidence>
<keyword evidence="4 6" id="KW-1133">Transmembrane helix</keyword>
<organism evidence="7 8">
    <name type="scientific">Succiniclasticum ruminis</name>
    <dbReference type="NCBI Taxonomy" id="40841"/>
    <lineage>
        <taxon>Bacteria</taxon>
        <taxon>Bacillati</taxon>
        <taxon>Bacillota</taxon>
        <taxon>Negativicutes</taxon>
        <taxon>Acidaminococcales</taxon>
        <taxon>Acidaminococcaceae</taxon>
        <taxon>Succiniclasticum</taxon>
    </lineage>
</organism>
<dbReference type="InterPro" id="IPR030676">
    <property type="entry name" value="CitT-rel"/>
</dbReference>
<evidence type="ECO:0000256" key="5">
    <source>
        <dbReference type="ARBA" id="ARBA00023136"/>
    </source>
</evidence>
<feature type="transmembrane region" description="Helical" evidence="6">
    <location>
        <begin position="75"/>
        <end position="94"/>
    </location>
</feature>
<reference evidence="8" key="1">
    <citation type="submission" date="2016-10" db="EMBL/GenBank/DDBJ databases">
        <authorList>
            <person name="Varghese N."/>
            <person name="Submissions S."/>
        </authorList>
    </citation>
    <scope>NUCLEOTIDE SEQUENCE [LARGE SCALE GENOMIC DNA]</scope>
    <source>
        <strain evidence="8">DSM 11005</strain>
    </source>
</reference>
<keyword evidence="3 6" id="KW-0812">Transmembrane</keyword>
<evidence type="ECO:0000256" key="1">
    <source>
        <dbReference type="ARBA" id="ARBA00004141"/>
    </source>
</evidence>
<comment type="subcellular location">
    <subcellularLocation>
        <location evidence="1">Membrane</location>
        <topology evidence="1">Multi-pass membrane protein</topology>
    </subcellularLocation>
</comment>
<dbReference type="AlphaFoldDB" id="A0A1G6NDK2"/>
<dbReference type="NCBIfam" id="TIGR00785">
    <property type="entry name" value="dass"/>
    <property type="match status" value="1"/>
</dbReference>
<keyword evidence="8" id="KW-1185">Reference proteome</keyword>
<dbReference type="Proteomes" id="UP000198943">
    <property type="component" value="Unassembled WGS sequence"/>
</dbReference>
<evidence type="ECO:0000256" key="4">
    <source>
        <dbReference type="ARBA" id="ARBA00022989"/>
    </source>
</evidence>
<evidence type="ECO:0000256" key="6">
    <source>
        <dbReference type="SAM" id="Phobius"/>
    </source>
</evidence>
<feature type="transmembrane region" description="Helical" evidence="6">
    <location>
        <begin position="323"/>
        <end position="341"/>
    </location>
</feature>
<feature type="transmembrane region" description="Helical" evidence="6">
    <location>
        <begin position="387"/>
        <end position="410"/>
    </location>
</feature>
<comment type="similarity">
    <text evidence="2">Belongs to the SLC13A/DASS transporter (TC 2.A.47) family. DIT1 subfamily.</text>
</comment>
<dbReference type="InterPro" id="IPR001898">
    <property type="entry name" value="SLC13A/DASS"/>
</dbReference>
<dbReference type="PIRSF" id="PIRSF002457">
    <property type="entry name" value="DASS"/>
    <property type="match status" value="1"/>
</dbReference>